<dbReference type="PROSITE" id="PS50889">
    <property type="entry name" value="S4"/>
    <property type="match status" value="1"/>
</dbReference>
<organism evidence="8 9">
    <name type="scientific">Sulfurimonas crateris</name>
    <dbReference type="NCBI Taxonomy" id="2574727"/>
    <lineage>
        <taxon>Bacteria</taxon>
        <taxon>Pseudomonadati</taxon>
        <taxon>Campylobacterota</taxon>
        <taxon>Epsilonproteobacteria</taxon>
        <taxon>Campylobacterales</taxon>
        <taxon>Sulfurimonadaceae</taxon>
        <taxon>Sulfurimonas</taxon>
    </lineage>
</organism>
<evidence type="ECO:0000256" key="2">
    <source>
        <dbReference type="ARBA" id="ARBA00010876"/>
    </source>
</evidence>
<feature type="domain" description="Pseudouridine synthase RsuA/RluA-like" evidence="7">
    <location>
        <begin position="78"/>
        <end position="228"/>
    </location>
</feature>
<comment type="similarity">
    <text evidence="2">Belongs to the pseudouridine synthase RluA family.</text>
</comment>
<protein>
    <recommendedName>
        <fullName evidence="4">RNA pseudouridylate synthase</fullName>
    </recommendedName>
    <alternativeName>
        <fullName evidence="5">RNA-uridine isomerase</fullName>
    </alternativeName>
</protein>
<name>A0A4U2ZB24_9BACT</name>
<dbReference type="GO" id="GO:0140098">
    <property type="term" value="F:catalytic activity, acting on RNA"/>
    <property type="evidence" value="ECO:0007669"/>
    <property type="project" value="UniProtKB-ARBA"/>
</dbReference>
<accession>A0A4U2ZB24</accession>
<dbReference type="GO" id="GO:0000455">
    <property type="term" value="P:enzyme-directed rRNA pseudouridine synthesis"/>
    <property type="evidence" value="ECO:0007669"/>
    <property type="project" value="TreeGrafter"/>
</dbReference>
<dbReference type="EMBL" id="SZPX01000001">
    <property type="protein sequence ID" value="TKI70852.1"/>
    <property type="molecule type" value="Genomic_DNA"/>
</dbReference>
<dbReference type="AlphaFoldDB" id="A0A4U2ZB24"/>
<evidence type="ECO:0000256" key="3">
    <source>
        <dbReference type="ARBA" id="ARBA00023235"/>
    </source>
</evidence>
<dbReference type="InterPro" id="IPR006145">
    <property type="entry name" value="PsdUridine_synth_RsuA/RluA"/>
</dbReference>
<dbReference type="PANTHER" id="PTHR21600">
    <property type="entry name" value="MITOCHONDRIAL RNA PSEUDOURIDINE SYNTHASE"/>
    <property type="match status" value="1"/>
</dbReference>
<dbReference type="InterPro" id="IPR006224">
    <property type="entry name" value="PsdUridine_synth_RluA-like_CS"/>
</dbReference>
<reference evidence="8 9" key="1">
    <citation type="submission" date="2019-04" db="EMBL/GenBank/DDBJ databases">
        <title>Sulfurimonas crateris sp. nov. a facultative anaerobic sulfur-oxidizing chemolithautotrophic bacterium isolated from a terrestrial mud vulcano.</title>
        <authorList>
            <person name="Ratnikova N.M."/>
            <person name="Slobodkin A.I."/>
            <person name="Merkel A.Y."/>
            <person name="Novikov A."/>
            <person name="Bonch-Osmolovskaya E.A."/>
            <person name="Slobodkina G.B."/>
        </authorList>
    </citation>
    <scope>NUCLEOTIDE SEQUENCE [LARGE SCALE GENOMIC DNA]</scope>
    <source>
        <strain evidence="8 9">SN118</strain>
    </source>
</reference>
<dbReference type="GO" id="GO:0003723">
    <property type="term" value="F:RNA binding"/>
    <property type="evidence" value="ECO:0007669"/>
    <property type="project" value="UniProtKB-KW"/>
</dbReference>
<evidence type="ECO:0000313" key="8">
    <source>
        <dbReference type="EMBL" id="TKI70852.1"/>
    </source>
</evidence>
<dbReference type="InterPro" id="IPR020103">
    <property type="entry name" value="PsdUridine_synth_cat_dom_sf"/>
</dbReference>
<proteinExistence type="inferred from homology"/>
<keyword evidence="9" id="KW-1185">Reference proteome</keyword>
<keyword evidence="6" id="KW-0694">RNA-binding</keyword>
<dbReference type="RefSeq" id="WP_137011106.1">
    <property type="nucleotide sequence ID" value="NZ_SZPX01000001.1"/>
</dbReference>
<gene>
    <name evidence="8" type="ORF">FCU45_00220</name>
</gene>
<dbReference type="CDD" id="cd02869">
    <property type="entry name" value="PseudoU_synth_RluA_like"/>
    <property type="match status" value="1"/>
</dbReference>
<dbReference type="PROSITE" id="PS01129">
    <property type="entry name" value="PSI_RLU"/>
    <property type="match status" value="1"/>
</dbReference>
<evidence type="ECO:0000256" key="6">
    <source>
        <dbReference type="PROSITE-ProRule" id="PRU00182"/>
    </source>
</evidence>
<dbReference type="GO" id="GO:0009982">
    <property type="term" value="F:pseudouridine synthase activity"/>
    <property type="evidence" value="ECO:0007669"/>
    <property type="project" value="InterPro"/>
</dbReference>
<evidence type="ECO:0000256" key="5">
    <source>
        <dbReference type="ARBA" id="ARBA00033164"/>
    </source>
</evidence>
<dbReference type="InterPro" id="IPR050188">
    <property type="entry name" value="RluA_PseudoU_synthase"/>
</dbReference>
<comment type="catalytic activity">
    <reaction evidence="1">
        <text>a uridine in RNA = a pseudouridine in RNA</text>
        <dbReference type="Rhea" id="RHEA:48348"/>
        <dbReference type="Rhea" id="RHEA-COMP:12068"/>
        <dbReference type="Rhea" id="RHEA-COMP:12069"/>
        <dbReference type="ChEBI" id="CHEBI:65314"/>
        <dbReference type="ChEBI" id="CHEBI:65315"/>
    </reaction>
</comment>
<dbReference type="Pfam" id="PF00849">
    <property type="entry name" value="PseudoU_synth_2"/>
    <property type="match status" value="1"/>
</dbReference>
<dbReference type="Gene3D" id="3.30.2350.10">
    <property type="entry name" value="Pseudouridine synthase"/>
    <property type="match status" value="1"/>
</dbReference>
<dbReference type="SUPFAM" id="SSF55120">
    <property type="entry name" value="Pseudouridine synthase"/>
    <property type="match status" value="1"/>
</dbReference>
<keyword evidence="3" id="KW-0413">Isomerase</keyword>
<evidence type="ECO:0000259" key="7">
    <source>
        <dbReference type="Pfam" id="PF00849"/>
    </source>
</evidence>
<comment type="caution">
    <text evidence="8">The sequence shown here is derived from an EMBL/GenBank/DDBJ whole genome shotgun (WGS) entry which is preliminary data.</text>
</comment>
<dbReference type="Proteomes" id="UP000309561">
    <property type="component" value="Unassembled WGS sequence"/>
</dbReference>
<dbReference type="OrthoDB" id="128480at2"/>
<evidence type="ECO:0000313" key="9">
    <source>
        <dbReference type="Proteomes" id="UP000309561"/>
    </source>
</evidence>
<dbReference type="PANTHER" id="PTHR21600:SF44">
    <property type="entry name" value="RIBOSOMAL LARGE SUBUNIT PSEUDOURIDINE SYNTHASE D"/>
    <property type="match status" value="1"/>
</dbReference>
<evidence type="ECO:0000256" key="4">
    <source>
        <dbReference type="ARBA" id="ARBA00031870"/>
    </source>
</evidence>
<sequence>MPFVLKKMFVKQKQRAFVFLIRELGYTQKEAQRFIAKGRLLINGEIMDVSSREIEGEIEFITFEPLTKGLKAYAEYENFVVFDKPSGMLIHPQNRYTPYSLIDELKAQYGRDANIAHRIDQETSGLVLCARDKKSEIDLKMMFQEREMKKRYLAMVHGELKDELKIDAPLLRYDDEKSALIRMVVKVDESGKESLTYVKPLKYFPELNTTLVECSPHTGRQHQIRVHLFHVKHPIVGDPVYGQSEEYIVKYLDRELDREIRVKMSGAKRLLLHANELEFEFNGKTYNIKSSIDFEKVCLENMRLT</sequence>
<evidence type="ECO:0000256" key="1">
    <source>
        <dbReference type="ARBA" id="ARBA00000073"/>
    </source>
</evidence>